<dbReference type="InterPro" id="IPR035906">
    <property type="entry name" value="MetI-like_sf"/>
</dbReference>
<evidence type="ECO:0000256" key="2">
    <source>
        <dbReference type="ARBA" id="ARBA00022448"/>
    </source>
</evidence>
<keyword evidence="6 7" id="KW-0472">Membrane</keyword>
<dbReference type="InterPro" id="IPR000515">
    <property type="entry name" value="MetI-like"/>
</dbReference>
<evidence type="ECO:0000256" key="7">
    <source>
        <dbReference type="RuleBase" id="RU363032"/>
    </source>
</evidence>
<keyword evidence="3" id="KW-1003">Cell membrane</keyword>
<dbReference type="PANTHER" id="PTHR43386:SF25">
    <property type="entry name" value="PEPTIDE ABC TRANSPORTER PERMEASE PROTEIN"/>
    <property type="match status" value="1"/>
</dbReference>
<evidence type="ECO:0000259" key="8">
    <source>
        <dbReference type="PROSITE" id="PS50928"/>
    </source>
</evidence>
<evidence type="ECO:0000256" key="6">
    <source>
        <dbReference type="ARBA" id="ARBA00023136"/>
    </source>
</evidence>
<keyword evidence="2 7" id="KW-0813">Transport</keyword>
<feature type="domain" description="ABC transmembrane type-1" evidence="8">
    <location>
        <begin position="84"/>
        <end position="270"/>
    </location>
</feature>
<evidence type="ECO:0000256" key="3">
    <source>
        <dbReference type="ARBA" id="ARBA00022475"/>
    </source>
</evidence>
<reference evidence="9 10" key="1">
    <citation type="submission" date="2020-04" db="EMBL/GenBank/DDBJ databases">
        <authorList>
            <person name="Hogendoorn C."/>
        </authorList>
    </citation>
    <scope>NUCLEOTIDE SEQUENCE [LARGE SCALE GENOMIC DNA]</scope>
    <source>
        <strain evidence="9">COOX1</strain>
    </source>
</reference>
<dbReference type="PROSITE" id="PS50928">
    <property type="entry name" value="ABC_TM1"/>
    <property type="match status" value="1"/>
</dbReference>
<keyword evidence="5 7" id="KW-1133">Transmembrane helix</keyword>
<dbReference type="EMBL" id="LR792683">
    <property type="protein sequence ID" value="CAB3395719.1"/>
    <property type="molecule type" value="Genomic_DNA"/>
</dbReference>
<dbReference type="GO" id="GO:0005886">
    <property type="term" value="C:plasma membrane"/>
    <property type="evidence" value="ECO:0007669"/>
    <property type="project" value="UniProtKB-SubCell"/>
</dbReference>
<sequence>MKTGELRRAAAAFIRDPAAMFGLGVLVITVAAALGAPWISPYDPLVGDGAHRLEPPGTPGHVLGLDDQGRDILSRLIWGSRTSLLAAVVPVVAAAAVSLVLGIVAGYAGGWVGTLLMRLVDVFFAFPAVLLAIAVAAVLGPGLLNVMIAMTVVRIPYMMRVVYTDTLQEKRKEYVESAAVLGARPWEIMFRHLLPNVFPSLLVYAATLTGVSVVTAAGLSFIGLGVQPPAADWGRMASEGSTLLMQGDPFLTLFPGLAILLVSLAFSFVGDGLRDALDPRQRSLVVKRRRGDSAPSEASVREEVGA</sequence>
<dbReference type="Gene3D" id="1.10.3720.10">
    <property type="entry name" value="MetI-like"/>
    <property type="match status" value="1"/>
</dbReference>
<dbReference type="Pfam" id="PF12911">
    <property type="entry name" value="OppC_N"/>
    <property type="match status" value="1"/>
</dbReference>
<feature type="transmembrane region" description="Helical" evidence="7">
    <location>
        <begin position="201"/>
        <end position="226"/>
    </location>
</feature>
<dbReference type="SUPFAM" id="SSF161098">
    <property type="entry name" value="MetI-like"/>
    <property type="match status" value="1"/>
</dbReference>
<evidence type="ECO:0000313" key="10">
    <source>
        <dbReference type="Proteomes" id="UP000502196"/>
    </source>
</evidence>
<gene>
    <name evidence="9" type="primary">yliD</name>
    <name evidence="9" type="ORF">COOX1_3052</name>
</gene>
<feature type="transmembrane region" description="Helical" evidence="7">
    <location>
        <begin position="250"/>
        <end position="273"/>
    </location>
</feature>
<dbReference type="PANTHER" id="PTHR43386">
    <property type="entry name" value="OLIGOPEPTIDE TRANSPORT SYSTEM PERMEASE PROTEIN APPC"/>
    <property type="match status" value="1"/>
</dbReference>
<evidence type="ECO:0000256" key="4">
    <source>
        <dbReference type="ARBA" id="ARBA00022692"/>
    </source>
</evidence>
<dbReference type="RefSeq" id="WP_170086377.1">
    <property type="nucleotide sequence ID" value="NZ_CP047971.1"/>
</dbReference>
<dbReference type="InterPro" id="IPR025966">
    <property type="entry name" value="OppC_N"/>
</dbReference>
<protein>
    <submittedName>
        <fullName evidence="9">Putative peptide transporter permease subunit: membrane component of ABC superfamily</fullName>
    </submittedName>
</protein>
<evidence type="ECO:0000256" key="5">
    <source>
        <dbReference type="ARBA" id="ARBA00022989"/>
    </source>
</evidence>
<keyword evidence="4 7" id="KW-0812">Transmembrane</keyword>
<dbReference type="InterPro" id="IPR050366">
    <property type="entry name" value="BP-dependent_transpt_permease"/>
</dbReference>
<evidence type="ECO:0000256" key="1">
    <source>
        <dbReference type="ARBA" id="ARBA00004651"/>
    </source>
</evidence>
<dbReference type="CDD" id="cd06261">
    <property type="entry name" value="TM_PBP2"/>
    <property type="match status" value="1"/>
</dbReference>
<feature type="transmembrane region" description="Helical" evidence="7">
    <location>
        <begin position="20"/>
        <end position="39"/>
    </location>
</feature>
<proteinExistence type="inferred from homology"/>
<comment type="similarity">
    <text evidence="7">Belongs to the binding-protein-dependent transport system permease family.</text>
</comment>
<organism evidence="9 10">
    <name type="scientific">Kyrpidia spormannii</name>
    <dbReference type="NCBI Taxonomy" id="2055160"/>
    <lineage>
        <taxon>Bacteria</taxon>
        <taxon>Bacillati</taxon>
        <taxon>Bacillota</taxon>
        <taxon>Bacilli</taxon>
        <taxon>Bacillales</taxon>
        <taxon>Alicyclobacillaceae</taxon>
        <taxon>Kyrpidia</taxon>
    </lineage>
</organism>
<dbReference type="AlphaFoldDB" id="A0A6F9EFU8"/>
<dbReference type="GO" id="GO:0055085">
    <property type="term" value="P:transmembrane transport"/>
    <property type="evidence" value="ECO:0007669"/>
    <property type="project" value="InterPro"/>
</dbReference>
<dbReference type="Pfam" id="PF00528">
    <property type="entry name" value="BPD_transp_1"/>
    <property type="match status" value="1"/>
</dbReference>
<feature type="transmembrane region" description="Helical" evidence="7">
    <location>
        <begin position="119"/>
        <end position="140"/>
    </location>
</feature>
<feature type="transmembrane region" description="Helical" evidence="7">
    <location>
        <begin position="84"/>
        <end position="107"/>
    </location>
</feature>
<comment type="subcellular location">
    <subcellularLocation>
        <location evidence="1 7">Cell membrane</location>
        <topology evidence="1 7">Multi-pass membrane protein</topology>
    </subcellularLocation>
</comment>
<evidence type="ECO:0000313" key="9">
    <source>
        <dbReference type="EMBL" id="CAB3395719.1"/>
    </source>
</evidence>
<dbReference type="Proteomes" id="UP000502196">
    <property type="component" value="Chromosome"/>
</dbReference>
<accession>A0A6F9EFU8</accession>
<name>A0A6F9EFU8_9BACL</name>